<accession>A0A4Y7KAY2</accession>
<feature type="region of interest" description="Disordered" evidence="5">
    <location>
        <begin position="99"/>
        <end position="119"/>
    </location>
</feature>
<name>A0A4Y7KAY2_PAPSO</name>
<dbReference type="GO" id="GO:0005524">
    <property type="term" value="F:ATP binding"/>
    <property type="evidence" value="ECO:0007669"/>
    <property type="project" value="UniProtKB-KW"/>
</dbReference>
<evidence type="ECO:0000256" key="1">
    <source>
        <dbReference type="ARBA" id="ARBA00022679"/>
    </source>
</evidence>
<dbReference type="PANTHER" id="PTHR44329">
    <property type="entry name" value="SERINE/THREONINE-PROTEIN KINASE TNNI3K-RELATED"/>
    <property type="match status" value="1"/>
</dbReference>
<dbReference type="PROSITE" id="PS00108">
    <property type="entry name" value="PROTEIN_KINASE_ST"/>
    <property type="match status" value="1"/>
</dbReference>
<evidence type="ECO:0000256" key="2">
    <source>
        <dbReference type="ARBA" id="ARBA00022741"/>
    </source>
</evidence>
<dbReference type="InterPro" id="IPR000719">
    <property type="entry name" value="Prot_kinase_dom"/>
</dbReference>
<dbReference type="AlphaFoldDB" id="A0A4Y7KAY2"/>
<organism evidence="7 8">
    <name type="scientific">Papaver somniferum</name>
    <name type="common">Opium poppy</name>
    <dbReference type="NCBI Taxonomy" id="3469"/>
    <lineage>
        <taxon>Eukaryota</taxon>
        <taxon>Viridiplantae</taxon>
        <taxon>Streptophyta</taxon>
        <taxon>Embryophyta</taxon>
        <taxon>Tracheophyta</taxon>
        <taxon>Spermatophyta</taxon>
        <taxon>Magnoliopsida</taxon>
        <taxon>Ranunculales</taxon>
        <taxon>Papaveraceae</taxon>
        <taxon>Papaveroideae</taxon>
        <taxon>Papaver</taxon>
    </lineage>
</organism>
<gene>
    <name evidence="7" type="ORF">C5167_033685</name>
</gene>
<sequence length="397" mass="44976">MWLKTRTSHESTKKYDNHGGHNSCFGYQKTILSDHTVHASADDKDTHKAGSYNMIAYKLKGISWVWEHKHNQVPDTKLFGGSKASSSFSYNFNYNRPSSLGSRSGTSITSSSSSSSSSHCLKLSTGDSLNYDISWEDLTFCEQIRRGSCATVCHGLWCVSDVAVKMYFNFEYSDDLLRSFRQEVSLMKRLRHPNVLLFMGAVTSLRRLGIVTEFLPRGSLFKLLQRETPTLDWKRRVLMALDIARGMNYLHSYDPPIVHRDLKSSNLLVDKDWTVKVGDFGLSPLKHTTFLSTNSGKGTPQWMAPEVIRNEPANGKADVYSFGVILWELATSKIPWADLKPMQRGGAPPAIKDTFTTVIFTECVASNLEFLNSRYCNKFLSSLDRHEKLQVHIFKTR</sequence>
<dbReference type="SUPFAM" id="SSF56112">
    <property type="entry name" value="Protein kinase-like (PK-like)"/>
    <property type="match status" value="1"/>
</dbReference>
<dbReference type="EMBL" id="CM010721">
    <property type="protein sequence ID" value="RZC70534.1"/>
    <property type="molecule type" value="Genomic_DNA"/>
</dbReference>
<dbReference type="Proteomes" id="UP000316621">
    <property type="component" value="Chromosome 7"/>
</dbReference>
<dbReference type="GO" id="GO:0004674">
    <property type="term" value="F:protein serine/threonine kinase activity"/>
    <property type="evidence" value="ECO:0007669"/>
    <property type="project" value="TreeGrafter"/>
</dbReference>
<keyword evidence="4" id="KW-0067">ATP-binding</keyword>
<dbReference type="PANTHER" id="PTHR44329:SF47">
    <property type="entry name" value="SERINE_THREONINE-PROTEIN KINASE ROCO5-RELATED"/>
    <property type="match status" value="1"/>
</dbReference>
<dbReference type="InterPro" id="IPR008271">
    <property type="entry name" value="Ser/Thr_kinase_AS"/>
</dbReference>
<dbReference type="STRING" id="3469.A0A4Y7KAY2"/>
<evidence type="ECO:0000313" key="7">
    <source>
        <dbReference type="EMBL" id="RZC70534.1"/>
    </source>
</evidence>
<dbReference type="InterPro" id="IPR001245">
    <property type="entry name" value="Ser-Thr/Tyr_kinase_cat_dom"/>
</dbReference>
<evidence type="ECO:0000256" key="5">
    <source>
        <dbReference type="SAM" id="MobiDB-lite"/>
    </source>
</evidence>
<reference evidence="7 8" key="1">
    <citation type="journal article" date="2018" name="Science">
        <title>The opium poppy genome and morphinan production.</title>
        <authorList>
            <person name="Guo L."/>
            <person name="Winzer T."/>
            <person name="Yang X."/>
            <person name="Li Y."/>
            <person name="Ning Z."/>
            <person name="He Z."/>
            <person name="Teodor R."/>
            <person name="Lu Y."/>
            <person name="Bowser T.A."/>
            <person name="Graham I.A."/>
            <person name="Ye K."/>
        </authorList>
    </citation>
    <scope>NUCLEOTIDE SEQUENCE [LARGE SCALE GENOMIC DNA]</scope>
    <source>
        <strain evidence="8">cv. HN1</strain>
        <tissue evidence="7">Leaves</tissue>
    </source>
</reference>
<keyword evidence="2" id="KW-0547">Nucleotide-binding</keyword>
<dbReference type="FunFam" id="3.30.200.20:FF:000180">
    <property type="entry name" value="serine/threonine-protein kinase STY46-like"/>
    <property type="match status" value="1"/>
</dbReference>
<dbReference type="Gene3D" id="3.30.200.20">
    <property type="entry name" value="Phosphorylase Kinase, domain 1"/>
    <property type="match status" value="1"/>
</dbReference>
<evidence type="ECO:0000256" key="3">
    <source>
        <dbReference type="ARBA" id="ARBA00022777"/>
    </source>
</evidence>
<dbReference type="InterPro" id="IPR051681">
    <property type="entry name" value="Ser/Thr_Kinases-Pseudokinases"/>
</dbReference>
<proteinExistence type="predicted"/>
<dbReference type="SMART" id="SM00220">
    <property type="entry name" value="S_TKc"/>
    <property type="match status" value="1"/>
</dbReference>
<dbReference type="OrthoDB" id="339325at2759"/>
<keyword evidence="3" id="KW-0418">Kinase</keyword>
<evidence type="ECO:0000259" key="6">
    <source>
        <dbReference type="PROSITE" id="PS50011"/>
    </source>
</evidence>
<protein>
    <recommendedName>
        <fullName evidence="6">Protein kinase domain-containing protein</fullName>
    </recommendedName>
</protein>
<dbReference type="Gramene" id="RZC70534">
    <property type="protein sequence ID" value="RZC70534"/>
    <property type="gene ID" value="C5167_033685"/>
</dbReference>
<dbReference type="InterPro" id="IPR011009">
    <property type="entry name" value="Kinase-like_dom_sf"/>
</dbReference>
<feature type="domain" description="Protein kinase" evidence="6">
    <location>
        <begin position="138"/>
        <end position="397"/>
    </location>
</feature>
<dbReference type="Gene3D" id="1.10.510.10">
    <property type="entry name" value="Transferase(Phosphotransferase) domain 1"/>
    <property type="match status" value="1"/>
</dbReference>
<keyword evidence="8" id="KW-1185">Reference proteome</keyword>
<keyword evidence="1" id="KW-0808">Transferase</keyword>
<evidence type="ECO:0000313" key="8">
    <source>
        <dbReference type="Proteomes" id="UP000316621"/>
    </source>
</evidence>
<evidence type="ECO:0000256" key="4">
    <source>
        <dbReference type="ARBA" id="ARBA00022840"/>
    </source>
</evidence>
<dbReference type="CDD" id="cd13999">
    <property type="entry name" value="STKc_MAP3K-like"/>
    <property type="match status" value="1"/>
</dbReference>
<dbReference type="Pfam" id="PF07714">
    <property type="entry name" value="PK_Tyr_Ser-Thr"/>
    <property type="match status" value="1"/>
</dbReference>
<dbReference type="PROSITE" id="PS50011">
    <property type="entry name" value="PROTEIN_KINASE_DOM"/>
    <property type="match status" value="1"/>
</dbReference>